<evidence type="ECO:0000313" key="6">
    <source>
        <dbReference type="Proteomes" id="UP000321154"/>
    </source>
</evidence>
<evidence type="ECO:0000313" key="5">
    <source>
        <dbReference type="EMBL" id="MBA8812393.1"/>
    </source>
</evidence>
<dbReference type="Pfam" id="PF02771">
    <property type="entry name" value="Acyl-CoA_dh_N"/>
    <property type="match status" value="1"/>
</dbReference>
<dbReference type="RefSeq" id="WP_146852034.1">
    <property type="nucleotide sequence ID" value="NZ_BAAAHR010000002.1"/>
</dbReference>
<dbReference type="InterPro" id="IPR036250">
    <property type="entry name" value="AcylCo_DH-like_C"/>
</dbReference>
<comment type="caution">
    <text evidence="5">The sequence shown here is derived from an EMBL/GenBank/DDBJ whole genome shotgun (WGS) entry which is preliminary data.</text>
</comment>
<dbReference type="Proteomes" id="UP000522688">
    <property type="component" value="Unassembled WGS sequence"/>
</dbReference>
<dbReference type="GO" id="GO:0006552">
    <property type="term" value="P:L-leucine catabolic process"/>
    <property type="evidence" value="ECO:0007669"/>
    <property type="project" value="TreeGrafter"/>
</dbReference>
<dbReference type="PANTHER" id="PTHR43884">
    <property type="entry name" value="ACYL-COA DEHYDROGENASE"/>
    <property type="match status" value="1"/>
</dbReference>
<reference evidence="5 7" key="2">
    <citation type="submission" date="2020-07" db="EMBL/GenBank/DDBJ databases">
        <title>Sequencing the genomes of 1000 actinobacteria strains.</title>
        <authorList>
            <person name="Klenk H.-P."/>
        </authorList>
    </citation>
    <scope>NUCLEOTIDE SEQUENCE [LARGE SCALE GENOMIC DNA]</scope>
    <source>
        <strain evidence="5 7">DSM 10309</strain>
    </source>
</reference>
<dbReference type="GO" id="GO:0050660">
    <property type="term" value="F:flavin adenine dinucleotide binding"/>
    <property type="evidence" value="ECO:0007669"/>
    <property type="project" value="InterPro"/>
</dbReference>
<evidence type="ECO:0000313" key="4">
    <source>
        <dbReference type="EMBL" id="GEK81894.1"/>
    </source>
</evidence>
<protein>
    <submittedName>
        <fullName evidence="5">Alkylation response protein AidB-like acyl-CoA dehydrogenase</fullName>
    </submittedName>
</protein>
<dbReference type="Gene3D" id="1.20.140.10">
    <property type="entry name" value="Butyryl-CoA Dehydrogenase, subunit A, domain 3"/>
    <property type="match status" value="1"/>
</dbReference>
<dbReference type="Gene3D" id="2.40.110.10">
    <property type="entry name" value="Butyryl-CoA Dehydrogenase, subunit A, domain 2"/>
    <property type="match status" value="1"/>
</dbReference>
<dbReference type="InterPro" id="IPR009100">
    <property type="entry name" value="AcylCoA_DH/oxidase_NM_dom_sf"/>
</dbReference>
<reference evidence="4 6" key="1">
    <citation type="submission" date="2019-07" db="EMBL/GenBank/DDBJ databases">
        <title>Whole genome shotgun sequence of Frigoribacterium faeni NBRC 103066.</title>
        <authorList>
            <person name="Hosoyama A."/>
            <person name="Uohara A."/>
            <person name="Ohji S."/>
            <person name="Ichikawa N."/>
        </authorList>
    </citation>
    <scope>NUCLEOTIDE SEQUENCE [LARGE SCALE GENOMIC DNA]</scope>
    <source>
        <strain evidence="4 6">NBRC 103066</strain>
    </source>
</reference>
<feature type="domain" description="Acyl-CoA dehydrogenase/oxidase N-terminal" evidence="2">
    <location>
        <begin position="27"/>
        <end position="121"/>
    </location>
</feature>
<accession>A0A7W3JGJ3</accession>
<dbReference type="Gene3D" id="1.10.540.10">
    <property type="entry name" value="Acyl-CoA dehydrogenase/oxidase, N-terminal domain"/>
    <property type="match status" value="1"/>
</dbReference>
<keyword evidence="6" id="KW-1185">Reference proteome</keyword>
<dbReference type="AlphaFoldDB" id="A0A7W3JGJ3"/>
<evidence type="ECO:0000313" key="7">
    <source>
        <dbReference type="Proteomes" id="UP000522688"/>
    </source>
</evidence>
<dbReference type="PANTHER" id="PTHR43884:SF12">
    <property type="entry name" value="ISOVALERYL-COA DEHYDROGENASE, MITOCHONDRIAL-RELATED"/>
    <property type="match status" value="1"/>
</dbReference>
<dbReference type="PIRSF" id="PIRSF016578">
    <property type="entry name" value="HsaA"/>
    <property type="match status" value="1"/>
</dbReference>
<dbReference type="EMBL" id="BJUV01000001">
    <property type="protein sequence ID" value="GEK81894.1"/>
    <property type="molecule type" value="Genomic_DNA"/>
</dbReference>
<dbReference type="InterPro" id="IPR046373">
    <property type="entry name" value="Acyl-CoA_Oxase/DH_mid-dom_sf"/>
</dbReference>
<dbReference type="Pfam" id="PF08028">
    <property type="entry name" value="Acyl-CoA_dh_2"/>
    <property type="match status" value="1"/>
</dbReference>
<dbReference type="EMBL" id="JACGWW010000001">
    <property type="protein sequence ID" value="MBA8812393.1"/>
    <property type="molecule type" value="Genomic_DNA"/>
</dbReference>
<dbReference type="InterPro" id="IPR037069">
    <property type="entry name" value="AcylCoA_DH/ox_N_sf"/>
</dbReference>
<dbReference type="Proteomes" id="UP000321154">
    <property type="component" value="Unassembled WGS sequence"/>
</dbReference>
<name>A0A7W3JGJ3_9MICO</name>
<dbReference type="InterPro" id="IPR013107">
    <property type="entry name" value="Acyl-CoA_DH_C"/>
</dbReference>
<dbReference type="SUPFAM" id="SSF47203">
    <property type="entry name" value="Acyl-CoA dehydrogenase C-terminal domain-like"/>
    <property type="match status" value="1"/>
</dbReference>
<dbReference type="InterPro" id="IPR013786">
    <property type="entry name" value="AcylCoA_DH/ox_N"/>
</dbReference>
<dbReference type="SUPFAM" id="SSF56645">
    <property type="entry name" value="Acyl-CoA dehydrogenase NM domain-like"/>
    <property type="match status" value="1"/>
</dbReference>
<organism evidence="5 7">
    <name type="scientific">Frigoribacterium faeni</name>
    <dbReference type="NCBI Taxonomy" id="145483"/>
    <lineage>
        <taxon>Bacteria</taxon>
        <taxon>Bacillati</taxon>
        <taxon>Actinomycetota</taxon>
        <taxon>Actinomycetes</taxon>
        <taxon>Micrococcales</taxon>
        <taxon>Microbacteriaceae</taxon>
        <taxon>Frigoribacterium</taxon>
    </lineage>
</organism>
<proteinExistence type="predicted"/>
<evidence type="ECO:0000259" key="2">
    <source>
        <dbReference type="Pfam" id="PF02771"/>
    </source>
</evidence>
<sequence length="412" mass="43880">MTLDLPRTIAGPLDLAEARARFAPLFERIAEGAVGRERDRELPRRALRDLQEARFGALTVPTTHGGLGLGLADAVELLSDLAEADSNVAHALRGHLAFVEDQTTSVPSSARDEWLHRIADGTLIGNAWSERGSAEVGTTATRLVEDDDGTLRVHGTKYYTTGTLYADWTDVTVGRDGLPDTAVAVCVDQPGVTVLDDWDGFGQRHTGTGTVVFDGAVVQPEHVFAGIERAPHQTPFFQLVLNAVLTGIARAVVRDATTRVTGRSRVYSHGNADHTRDDAQIQAIVGELSATAFTAEALLRRSAEAVERVALAARDGARPDGLDELVARAGADVYRAQTVLSDAVPAAAAHLFDALGASGVSVDAALDRHWRNARTVASHNPQIFKRRIVGEWVLNGTPPPTAWAIGVVPGAS</sequence>
<dbReference type="OrthoDB" id="571684at2"/>
<dbReference type="GO" id="GO:0008470">
    <property type="term" value="F:3-methylbutanoyl-CoA dehydrogenase activity"/>
    <property type="evidence" value="ECO:0007669"/>
    <property type="project" value="TreeGrafter"/>
</dbReference>
<evidence type="ECO:0000256" key="1">
    <source>
        <dbReference type="ARBA" id="ARBA00023002"/>
    </source>
</evidence>
<feature type="domain" description="Acyl-CoA dehydrogenase C-terminal" evidence="3">
    <location>
        <begin position="240"/>
        <end position="379"/>
    </location>
</feature>
<keyword evidence="1" id="KW-0560">Oxidoreductase</keyword>
<gene>
    <name evidence="5" type="ORF">FB463_000617</name>
    <name evidence="4" type="ORF">FFA01_02030</name>
</gene>
<evidence type="ECO:0000259" key="3">
    <source>
        <dbReference type="Pfam" id="PF08028"/>
    </source>
</evidence>